<dbReference type="AlphaFoldDB" id="A0A0W7TUT9"/>
<accession>A0A0W7TUT9</accession>
<protein>
    <recommendedName>
        <fullName evidence="4">Plasmid segregation centromere-binding protein ParR</fullName>
    </recommendedName>
</protein>
<dbReference type="GeneID" id="93300265"/>
<evidence type="ECO:0000313" key="3">
    <source>
        <dbReference type="Proteomes" id="UP000053433"/>
    </source>
</evidence>
<gene>
    <name evidence="2" type="ORF">ASJ35_02465</name>
</gene>
<dbReference type="EMBL" id="LMUA01000002">
    <property type="protein sequence ID" value="KUE77602.1"/>
    <property type="molecule type" value="Genomic_DNA"/>
</dbReference>
<sequence>MTAKKERGRFSLRFNIGDPVQRAAVELLELQPPHSKAQYIANALVYYNTHFSDDPQPLKVPAIDRAAIEAIVREIMRQDEQASDKAVSTGESSPPKKNKIALPPQEQTTEPSEGASEVDDMTRNLIASTMAAFRRNG</sequence>
<name>A0A0W7TUT9_9FIRM</name>
<proteinExistence type="predicted"/>
<reference evidence="2 3" key="1">
    <citation type="submission" date="2015-10" db="EMBL/GenBank/DDBJ databases">
        <title>A novel member of the family Ruminococcaceae isolated from human faeces.</title>
        <authorList>
            <person name="Shkoporov A.N."/>
            <person name="Chaplin A.V."/>
            <person name="Motuzova O.V."/>
            <person name="Kafarskaia L.I."/>
            <person name="Efimov B.A."/>
        </authorList>
    </citation>
    <scope>NUCLEOTIDE SEQUENCE [LARGE SCALE GENOMIC DNA]</scope>
    <source>
        <strain evidence="2 3">668</strain>
    </source>
</reference>
<dbReference type="Proteomes" id="UP000053433">
    <property type="component" value="Unassembled WGS sequence"/>
</dbReference>
<evidence type="ECO:0000313" key="2">
    <source>
        <dbReference type="EMBL" id="KUE77602.1"/>
    </source>
</evidence>
<evidence type="ECO:0008006" key="4">
    <source>
        <dbReference type="Google" id="ProtNLM"/>
    </source>
</evidence>
<dbReference type="RefSeq" id="WP_009257985.1">
    <property type="nucleotide sequence ID" value="NZ_JANGBT010000001.1"/>
</dbReference>
<feature type="region of interest" description="Disordered" evidence="1">
    <location>
        <begin position="79"/>
        <end position="120"/>
    </location>
</feature>
<evidence type="ECO:0000256" key="1">
    <source>
        <dbReference type="SAM" id="MobiDB-lite"/>
    </source>
</evidence>
<organism evidence="2 3">
    <name type="scientific">Ruthenibacterium lactatiformans</name>
    <dbReference type="NCBI Taxonomy" id="1550024"/>
    <lineage>
        <taxon>Bacteria</taxon>
        <taxon>Bacillati</taxon>
        <taxon>Bacillota</taxon>
        <taxon>Clostridia</taxon>
        <taxon>Eubacteriales</taxon>
        <taxon>Oscillospiraceae</taxon>
        <taxon>Ruthenibacterium</taxon>
    </lineage>
</organism>
<comment type="caution">
    <text evidence="2">The sequence shown here is derived from an EMBL/GenBank/DDBJ whole genome shotgun (WGS) entry which is preliminary data.</text>
</comment>